<dbReference type="Pfam" id="PF04235">
    <property type="entry name" value="DUF418"/>
    <property type="match status" value="1"/>
</dbReference>
<organism evidence="3 4">
    <name type="scientific">Staphylococcus felis</name>
    <dbReference type="NCBI Taxonomy" id="46127"/>
    <lineage>
        <taxon>Bacteria</taxon>
        <taxon>Bacillati</taxon>
        <taxon>Bacillota</taxon>
        <taxon>Bacilli</taxon>
        <taxon>Bacillales</taxon>
        <taxon>Staphylococcaceae</taxon>
        <taxon>Staphylococcus</taxon>
    </lineage>
</organism>
<comment type="caution">
    <text evidence="3">The sequence shown here is derived from an EMBL/GenBank/DDBJ whole genome shotgun (WGS) entry which is preliminary data.</text>
</comment>
<feature type="transmembrane region" description="Helical" evidence="1">
    <location>
        <begin position="212"/>
        <end position="231"/>
    </location>
</feature>
<feature type="domain" description="DUF418" evidence="2">
    <location>
        <begin position="234"/>
        <end position="383"/>
    </location>
</feature>
<dbReference type="InterPro" id="IPR007349">
    <property type="entry name" value="DUF418"/>
</dbReference>
<dbReference type="PANTHER" id="PTHR30590">
    <property type="entry name" value="INNER MEMBRANE PROTEIN"/>
    <property type="match status" value="1"/>
</dbReference>
<evidence type="ECO:0000313" key="3">
    <source>
        <dbReference type="EMBL" id="REH93854.1"/>
    </source>
</evidence>
<feature type="transmembrane region" description="Helical" evidence="1">
    <location>
        <begin position="12"/>
        <end position="30"/>
    </location>
</feature>
<dbReference type="InterPro" id="IPR052529">
    <property type="entry name" value="Bact_Transport_Assoc"/>
</dbReference>
<keyword evidence="1" id="KW-1133">Transmembrane helix</keyword>
<keyword evidence="1" id="KW-0472">Membrane</keyword>
<dbReference type="Proteomes" id="UP000256562">
    <property type="component" value="Unassembled WGS sequence"/>
</dbReference>
<accession>A0A3E0INM1</accession>
<dbReference type="AlphaFoldDB" id="A0A3E0INM1"/>
<dbReference type="RefSeq" id="WP_116094629.1">
    <property type="nucleotide sequence ID" value="NZ_QKXQ01000380.1"/>
</dbReference>
<sequence length="396" mass="45816">MRRIHQADALRGLSLVGILLANLLIFQYGLTGQDYLEYMNIGPLSNALAIAMKVLIVHSFIPIFGILFGFSMDKLFQSMKRKNIKAKRFKLLLRAIALMVLGAIHAQFIWHGDILLTYGMTMLILIVFINFKTDFFKWCIWIIGAISIFIIIASLFYSEPTEEIGTEKIKNYLSQTSNIYQNGSYYDIHFTIDSIEDPTLEKWGVSNEEKGLLFLAVPLSILPLFIIGVYLSRTDWFLSVTEGFWRNRLWLYLIPVSIVIKFLHLLLPTGFFESASTFFDVVLAVGYMVVFKWLYERFQGHSVMQGLESMGKMSLTMYIAQSIFGTLVFYSYGLGLFNTNILWLSVPVFVAFYCLQVYIAKQYMKHWRYGPLEYILRVVTYLKIKPQKVKMTQDKV</sequence>
<name>A0A3E0INM1_9STAP</name>
<proteinExistence type="predicted"/>
<feature type="transmembrane region" description="Helical" evidence="1">
    <location>
        <begin position="251"/>
        <end position="271"/>
    </location>
</feature>
<reference evidence="3 4" key="1">
    <citation type="journal article" date="2018" name="Vet. Microbiol.">
        <title>Characterisation of Staphylococcus felis isolated from cats using whole genome sequencing.</title>
        <authorList>
            <person name="Worthing K."/>
            <person name="Pang S."/>
            <person name="Trott D.J."/>
            <person name="Abraham S."/>
            <person name="Coombs G.W."/>
            <person name="Jordan D."/>
            <person name="McIntyre L."/>
            <person name="Davies M.R."/>
            <person name="Norris J."/>
        </authorList>
    </citation>
    <scope>NUCLEOTIDE SEQUENCE [LARGE SCALE GENOMIC DNA]</scope>
    <source>
        <strain evidence="3 4">F9</strain>
    </source>
</reference>
<feature type="transmembrane region" description="Helical" evidence="1">
    <location>
        <begin position="277"/>
        <end position="295"/>
    </location>
</feature>
<feature type="transmembrane region" description="Helical" evidence="1">
    <location>
        <begin position="91"/>
        <end position="108"/>
    </location>
</feature>
<feature type="transmembrane region" description="Helical" evidence="1">
    <location>
        <begin position="341"/>
        <end position="360"/>
    </location>
</feature>
<evidence type="ECO:0000259" key="2">
    <source>
        <dbReference type="Pfam" id="PF04235"/>
    </source>
</evidence>
<dbReference type="PANTHER" id="PTHR30590:SF2">
    <property type="entry name" value="INNER MEMBRANE PROTEIN"/>
    <property type="match status" value="1"/>
</dbReference>
<gene>
    <name evidence="3" type="ORF">DOS83_08340</name>
</gene>
<evidence type="ECO:0000313" key="4">
    <source>
        <dbReference type="Proteomes" id="UP000256562"/>
    </source>
</evidence>
<protein>
    <submittedName>
        <fullName evidence="3">DUF418 domain-containing protein</fullName>
    </submittedName>
</protein>
<dbReference type="EMBL" id="QKXQ01000380">
    <property type="protein sequence ID" value="REH93854.1"/>
    <property type="molecule type" value="Genomic_DNA"/>
</dbReference>
<feature type="transmembrane region" description="Helical" evidence="1">
    <location>
        <begin position="114"/>
        <end position="131"/>
    </location>
</feature>
<evidence type="ECO:0000256" key="1">
    <source>
        <dbReference type="SAM" id="Phobius"/>
    </source>
</evidence>
<dbReference type="OrthoDB" id="9807744at2"/>
<feature type="transmembrane region" description="Helical" evidence="1">
    <location>
        <begin position="315"/>
        <end position="335"/>
    </location>
</feature>
<feature type="transmembrane region" description="Helical" evidence="1">
    <location>
        <begin position="50"/>
        <end position="70"/>
    </location>
</feature>
<feature type="transmembrane region" description="Helical" evidence="1">
    <location>
        <begin position="138"/>
        <end position="157"/>
    </location>
</feature>
<keyword evidence="1" id="KW-0812">Transmembrane</keyword>